<gene>
    <name evidence="15" type="ORF">Tasa_029_045</name>
</gene>
<accession>A0A0D6MM86</accession>
<evidence type="ECO:0000256" key="10">
    <source>
        <dbReference type="PIRSR" id="PIRSR036565-2"/>
    </source>
</evidence>
<dbReference type="SUPFAM" id="SSF52518">
    <property type="entry name" value="Thiamin diphosphate-binding fold (THDP-binding)"/>
    <property type="match status" value="2"/>
</dbReference>
<feature type="binding site" evidence="10">
    <location>
        <position position="436"/>
    </location>
    <ligand>
        <name>Mg(2+)</name>
        <dbReference type="ChEBI" id="CHEBI:18420"/>
    </ligand>
</feature>
<evidence type="ECO:0000256" key="9">
    <source>
        <dbReference type="ARBA" id="ARBA00023239"/>
    </source>
</evidence>
<dbReference type="Proteomes" id="UP000032679">
    <property type="component" value="Unassembled WGS sequence"/>
</dbReference>
<reference evidence="15 16" key="1">
    <citation type="submission" date="2012-10" db="EMBL/GenBank/DDBJ databases">
        <title>Genome sequencing of Tanticharoenia sakaeratensis NBRC 103193.</title>
        <authorList>
            <person name="Azuma Y."/>
            <person name="Hadano H."/>
            <person name="Hirakawa H."/>
            <person name="Matsushita K."/>
        </authorList>
    </citation>
    <scope>NUCLEOTIDE SEQUENCE [LARGE SCALE GENOMIC DNA]</scope>
    <source>
        <strain evidence="15 16">NBRC 103193</strain>
    </source>
</reference>
<sequence>MATTVGGYLAARLTQIGLKHHFAVAGDYNLVLLDQLLEQDGLEQIYCCNELNCGFSAEGYARANGAAAAVVTFSVGALSALNAIGGAYAENLPVILVSGAPNTNDHGTGHVLHHTIGTSDYGYQCEMARHVTVAAERILSAEEAPEKIDRVIAAALAASKPVYLEIPCNVASLPCPRPGPVEALRAPHPGAPETLNAAMTATLDFLKSRERVVLLVGSKLRASDALSQTVALADRMGCAVTVMAAAKGFFPEDHPGFRGIYWGNVSSPGAEALVNQADGVICLGPVFNDYSTVGWSAWPKGENVVLAEAERVTVAGQAFGGVRLGDYISALAERAPRREASAAAPRPPALAIEAAKPDANLTNDEMTRQINALLTSDTTLTAETGDSWFNAARMTLPGQARVELEMQWGHIGWSVPSAFGNALGSPERRHVLMVGDGSFQLTAQEVAQMIRYELPVIIFLVNNRGYVIEIKIHDGPYNYIKNWDYAGLIEVFNAGEGHGLGLKATTGAELREAIEKAKANTRGPTLIECALDQQDCTEDLVRWGAAVAKTNARPPRVD</sequence>
<evidence type="ECO:0000259" key="14">
    <source>
        <dbReference type="Pfam" id="PF02776"/>
    </source>
</evidence>
<dbReference type="InterPro" id="IPR012000">
    <property type="entry name" value="Thiamin_PyroP_enz_cen_dom"/>
</dbReference>
<dbReference type="GO" id="GO:0005829">
    <property type="term" value="C:cytosol"/>
    <property type="evidence" value="ECO:0007669"/>
    <property type="project" value="TreeGrafter"/>
</dbReference>
<evidence type="ECO:0000256" key="6">
    <source>
        <dbReference type="ARBA" id="ARBA00022793"/>
    </source>
</evidence>
<organism evidence="15 16">
    <name type="scientific">Tanticharoenia sakaeratensis NBRC 103193</name>
    <dbReference type="NCBI Taxonomy" id="1231623"/>
    <lineage>
        <taxon>Bacteria</taxon>
        <taxon>Pseudomonadati</taxon>
        <taxon>Pseudomonadota</taxon>
        <taxon>Alphaproteobacteria</taxon>
        <taxon>Acetobacterales</taxon>
        <taxon>Acetobacteraceae</taxon>
        <taxon>Tanticharoenia</taxon>
    </lineage>
</organism>
<keyword evidence="16" id="KW-1185">Reference proteome</keyword>
<dbReference type="InterPro" id="IPR029035">
    <property type="entry name" value="DHS-like_NAD/FAD-binding_dom"/>
</dbReference>
<evidence type="ECO:0000313" key="15">
    <source>
        <dbReference type="EMBL" id="GAN54772.1"/>
    </source>
</evidence>
<dbReference type="OrthoDB" id="4494979at2"/>
<keyword evidence="9" id="KW-0456">Lyase</keyword>
<dbReference type="RefSeq" id="WP_048849356.1">
    <property type="nucleotide sequence ID" value="NZ_BALE01000029.1"/>
</dbReference>
<protein>
    <recommendedName>
        <fullName evidence="4">pyruvate decarboxylase</fullName>
        <ecNumber evidence="4">4.1.1.1</ecNumber>
    </recommendedName>
</protein>
<dbReference type="PANTHER" id="PTHR43452">
    <property type="entry name" value="PYRUVATE DECARBOXYLASE"/>
    <property type="match status" value="1"/>
</dbReference>
<comment type="cofactor">
    <cofactor evidence="10">
        <name>Mg(2+)</name>
        <dbReference type="ChEBI" id="CHEBI:18420"/>
    </cofactor>
    <text evidence="10">Binds 1 Mg(2+) per subunit.</text>
</comment>
<keyword evidence="7 10" id="KW-0460">Magnesium</keyword>
<feature type="domain" description="Thiamine pyrophosphate enzyme N-terminal TPP-binding" evidence="14">
    <location>
        <begin position="4"/>
        <end position="111"/>
    </location>
</feature>
<dbReference type="Pfam" id="PF02776">
    <property type="entry name" value="TPP_enzyme_N"/>
    <property type="match status" value="1"/>
</dbReference>
<dbReference type="GO" id="GO:0000949">
    <property type="term" value="P:aromatic amino acid family catabolic process to alcohol via Ehrlich pathway"/>
    <property type="evidence" value="ECO:0007669"/>
    <property type="project" value="TreeGrafter"/>
</dbReference>
<evidence type="ECO:0000256" key="8">
    <source>
        <dbReference type="ARBA" id="ARBA00023052"/>
    </source>
</evidence>
<feature type="binding site" evidence="10">
    <location>
        <position position="463"/>
    </location>
    <ligand>
        <name>Mg(2+)</name>
        <dbReference type="ChEBI" id="CHEBI:18420"/>
    </ligand>
</feature>
<dbReference type="InterPro" id="IPR029061">
    <property type="entry name" value="THDP-binding"/>
</dbReference>
<dbReference type="InterPro" id="IPR047214">
    <property type="entry name" value="TPP_PDC_IPDC"/>
</dbReference>
<dbReference type="EC" id="4.1.1.1" evidence="4"/>
<comment type="caution">
    <text evidence="15">The sequence shown here is derived from an EMBL/GenBank/DDBJ whole genome shotgun (WGS) entry which is preliminary data.</text>
</comment>
<dbReference type="InterPro" id="IPR000399">
    <property type="entry name" value="TPP-bd_CS"/>
</dbReference>
<keyword evidence="6" id="KW-0210">Decarboxylase</keyword>
<evidence type="ECO:0000259" key="13">
    <source>
        <dbReference type="Pfam" id="PF02775"/>
    </source>
</evidence>
<evidence type="ECO:0000313" key="16">
    <source>
        <dbReference type="Proteomes" id="UP000032679"/>
    </source>
</evidence>
<evidence type="ECO:0000256" key="5">
    <source>
        <dbReference type="ARBA" id="ARBA00022723"/>
    </source>
</evidence>
<evidence type="ECO:0000256" key="1">
    <source>
        <dbReference type="ARBA" id="ARBA00001041"/>
    </source>
</evidence>
<evidence type="ECO:0000256" key="3">
    <source>
        <dbReference type="ARBA" id="ARBA00007812"/>
    </source>
</evidence>
<dbReference type="AlphaFoldDB" id="A0A0D6MM86"/>
<dbReference type="CDD" id="cd02005">
    <property type="entry name" value="TPP_PDC_IPDC"/>
    <property type="match status" value="1"/>
</dbReference>
<feature type="domain" description="Thiamine pyrophosphate enzyme central" evidence="12">
    <location>
        <begin position="201"/>
        <end position="306"/>
    </location>
</feature>
<keyword evidence="5 10" id="KW-0479">Metal-binding</keyword>
<proteinExistence type="inferred from homology"/>
<dbReference type="InterPro" id="IPR011766">
    <property type="entry name" value="TPP_enzyme_TPP-bd"/>
</dbReference>
<comment type="cofactor">
    <cofactor evidence="2">
        <name>thiamine diphosphate</name>
        <dbReference type="ChEBI" id="CHEBI:58937"/>
    </cofactor>
</comment>
<keyword evidence="8 11" id="KW-0786">Thiamine pyrophosphate</keyword>
<dbReference type="FunFam" id="3.40.50.970:FF:000024">
    <property type="entry name" value="Pyruvate decarboxylase isozyme"/>
    <property type="match status" value="1"/>
</dbReference>
<dbReference type="InterPro" id="IPR047213">
    <property type="entry name" value="TPP_PYR_PDC_IPDC-like"/>
</dbReference>
<dbReference type="SUPFAM" id="SSF52467">
    <property type="entry name" value="DHS-like NAD/FAD-binding domain"/>
    <property type="match status" value="1"/>
</dbReference>
<dbReference type="PIRSF" id="PIRSF036565">
    <property type="entry name" value="Pyruvt_ip_decrb"/>
    <property type="match status" value="1"/>
</dbReference>
<evidence type="ECO:0000256" key="11">
    <source>
        <dbReference type="RuleBase" id="RU362132"/>
    </source>
</evidence>
<dbReference type="PANTHER" id="PTHR43452:SF1">
    <property type="entry name" value="PYRUVATE DECARBOXYLASE C186.09-RELATED"/>
    <property type="match status" value="1"/>
</dbReference>
<dbReference type="Pfam" id="PF00205">
    <property type="entry name" value="TPP_enzyme_M"/>
    <property type="match status" value="1"/>
</dbReference>
<dbReference type="FunFam" id="3.40.50.1220:FF:000009">
    <property type="entry name" value="Pyruvate decarboxylase 1"/>
    <property type="match status" value="1"/>
</dbReference>
<dbReference type="GO" id="GO:0000287">
    <property type="term" value="F:magnesium ion binding"/>
    <property type="evidence" value="ECO:0007669"/>
    <property type="project" value="InterPro"/>
</dbReference>
<dbReference type="GO" id="GO:0004737">
    <property type="term" value="F:pyruvate decarboxylase activity"/>
    <property type="evidence" value="ECO:0007669"/>
    <property type="project" value="UniProtKB-EC"/>
</dbReference>
<dbReference type="CDD" id="cd07038">
    <property type="entry name" value="TPP_PYR_PDC_IPDC_like"/>
    <property type="match status" value="1"/>
</dbReference>
<evidence type="ECO:0000259" key="12">
    <source>
        <dbReference type="Pfam" id="PF00205"/>
    </source>
</evidence>
<evidence type="ECO:0000256" key="4">
    <source>
        <dbReference type="ARBA" id="ARBA00013202"/>
    </source>
</evidence>
<dbReference type="FunFam" id="3.40.50.970:FF:000019">
    <property type="entry name" value="Pyruvate decarboxylase isozyme"/>
    <property type="match status" value="1"/>
</dbReference>
<dbReference type="Gene3D" id="3.40.50.970">
    <property type="match status" value="2"/>
</dbReference>
<comment type="catalytic activity">
    <reaction evidence="1">
        <text>a 2-oxocarboxylate + H(+) = an aldehyde + CO2</text>
        <dbReference type="Rhea" id="RHEA:11628"/>
        <dbReference type="ChEBI" id="CHEBI:15378"/>
        <dbReference type="ChEBI" id="CHEBI:16526"/>
        <dbReference type="ChEBI" id="CHEBI:17478"/>
        <dbReference type="ChEBI" id="CHEBI:35179"/>
        <dbReference type="EC" id="4.1.1.1"/>
    </reaction>
</comment>
<feature type="domain" description="Thiamine pyrophosphate enzyme TPP-binding" evidence="13">
    <location>
        <begin position="405"/>
        <end position="529"/>
    </location>
</feature>
<dbReference type="Gene3D" id="3.40.50.1220">
    <property type="entry name" value="TPP-binding domain"/>
    <property type="match status" value="1"/>
</dbReference>
<name>A0A0D6MM86_9PROT</name>
<dbReference type="Pfam" id="PF02775">
    <property type="entry name" value="TPP_enzyme_C"/>
    <property type="match status" value="1"/>
</dbReference>
<dbReference type="GO" id="GO:0030976">
    <property type="term" value="F:thiamine pyrophosphate binding"/>
    <property type="evidence" value="ECO:0007669"/>
    <property type="project" value="InterPro"/>
</dbReference>
<dbReference type="STRING" id="1231623.Tasa_029_045"/>
<feature type="binding site" evidence="10">
    <location>
        <position position="465"/>
    </location>
    <ligand>
        <name>Mg(2+)</name>
        <dbReference type="ChEBI" id="CHEBI:18420"/>
    </ligand>
</feature>
<dbReference type="PROSITE" id="PS00187">
    <property type="entry name" value="TPP_ENZYMES"/>
    <property type="match status" value="1"/>
</dbReference>
<keyword evidence="15" id="KW-0670">Pyruvate</keyword>
<comment type="similarity">
    <text evidence="3 11">Belongs to the TPP enzyme family.</text>
</comment>
<dbReference type="InterPro" id="IPR012110">
    <property type="entry name" value="PDC/IPDC-like"/>
</dbReference>
<evidence type="ECO:0000256" key="7">
    <source>
        <dbReference type="ARBA" id="ARBA00022842"/>
    </source>
</evidence>
<evidence type="ECO:0000256" key="2">
    <source>
        <dbReference type="ARBA" id="ARBA00001964"/>
    </source>
</evidence>
<dbReference type="EMBL" id="BALE01000029">
    <property type="protein sequence ID" value="GAN54772.1"/>
    <property type="molecule type" value="Genomic_DNA"/>
</dbReference>
<dbReference type="InterPro" id="IPR012001">
    <property type="entry name" value="Thiamin_PyroP_enz_TPP-bd_dom"/>
</dbReference>